<proteinExistence type="predicted"/>
<dbReference type="EMBL" id="HBKN01029883">
    <property type="protein sequence ID" value="CAE2314176.1"/>
    <property type="molecule type" value="Transcribed_RNA"/>
</dbReference>
<dbReference type="AlphaFoldDB" id="A0A7S4L3U5"/>
<dbReference type="GO" id="GO:0043248">
    <property type="term" value="P:proteasome assembly"/>
    <property type="evidence" value="ECO:0007669"/>
    <property type="project" value="InterPro"/>
</dbReference>
<dbReference type="Pfam" id="PF10178">
    <property type="entry name" value="PAC3"/>
    <property type="match status" value="1"/>
</dbReference>
<dbReference type="InterPro" id="IPR053720">
    <property type="entry name" value="Psm_Assembly_Chaperone"/>
</dbReference>
<accession>A0A7S4L3U5</accession>
<dbReference type="PANTHER" id="PTHR31051:SF1">
    <property type="entry name" value="PROTEASOME ASSEMBLY CHAPERONE 3"/>
    <property type="match status" value="1"/>
</dbReference>
<dbReference type="Gene3D" id="3.30.230.90">
    <property type="match status" value="1"/>
</dbReference>
<protein>
    <recommendedName>
        <fullName evidence="2">Proteasome assembly chaperone 3</fullName>
    </recommendedName>
</protein>
<dbReference type="PANTHER" id="PTHR31051">
    <property type="entry name" value="PROTEASOME ASSEMBLY CHAPERONE 3"/>
    <property type="match status" value="1"/>
</dbReference>
<name>A0A7S4L3U5_GUITH</name>
<reference evidence="1" key="1">
    <citation type="submission" date="2021-01" db="EMBL/GenBank/DDBJ databases">
        <authorList>
            <person name="Corre E."/>
            <person name="Pelletier E."/>
            <person name="Niang G."/>
            <person name="Scheremetjew M."/>
            <person name="Finn R."/>
            <person name="Kale V."/>
            <person name="Holt S."/>
            <person name="Cochrane G."/>
            <person name="Meng A."/>
            <person name="Brown T."/>
            <person name="Cohen L."/>
        </authorList>
    </citation>
    <scope>NUCLEOTIDE SEQUENCE</scope>
    <source>
        <strain evidence="1">CCMP 2712</strain>
    </source>
</reference>
<dbReference type="OMA" id="IHVCAKN"/>
<evidence type="ECO:0008006" key="2">
    <source>
        <dbReference type="Google" id="ProtNLM"/>
    </source>
</evidence>
<sequence length="116" mass="12774">MSSFPVTSRQGSEVIEGVKTDFHISNYSDRTLVVVTQTGKPGTFIHVQRDSSSGRNGLSINVLVGKRDDVTMVYARQIAEVMHKRSQKPVLIALCVLNDSPVVFKKVLQNLETLSA</sequence>
<organism evidence="1">
    <name type="scientific">Guillardia theta</name>
    <name type="common">Cryptophyte</name>
    <name type="synonym">Cryptomonas phi</name>
    <dbReference type="NCBI Taxonomy" id="55529"/>
    <lineage>
        <taxon>Eukaryota</taxon>
        <taxon>Cryptophyceae</taxon>
        <taxon>Pyrenomonadales</taxon>
        <taxon>Geminigeraceae</taxon>
        <taxon>Guillardia</taxon>
    </lineage>
</organism>
<dbReference type="InterPro" id="IPR018788">
    <property type="entry name" value="Proteasome_assmbl_chp_3"/>
</dbReference>
<gene>
    <name evidence="1" type="ORF">GTHE00462_LOCUS23170</name>
</gene>
<evidence type="ECO:0000313" key="1">
    <source>
        <dbReference type="EMBL" id="CAE2314176.1"/>
    </source>
</evidence>